<evidence type="ECO:0000256" key="2">
    <source>
        <dbReference type="SAM" id="Phobius"/>
    </source>
</evidence>
<evidence type="ECO:0000313" key="3">
    <source>
        <dbReference type="EMBL" id="QOE74640.1"/>
    </source>
</evidence>
<feature type="transmembrane region" description="Helical" evidence="2">
    <location>
        <begin position="288"/>
        <end position="307"/>
    </location>
</feature>
<keyword evidence="2" id="KW-0472">Membrane</keyword>
<feature type="transmembrane region" description="Helical" evidence="2">
    <location>
        <begin position="220"/>
        <end position="240"/>
    </location>
</feature>
<sequence>MAGTPVLALTRYGTMYRILLLLNIFGCVVAQTGTGNAPTLPITTTTSPLTSGPSSSTGNTSATGTSSAVSTTNSSASTAGNDSTSTTPLTTDVSSPAPSSTTPRNVSNATTQSASTTAASVHTTNSTTTCPPQPACTCPPPILDPNKTYTYEELVNVTGAQNARFTCTFNIRYWSSYNYTTDNNGTATQAPDESTTPDPHKAEVLRYELLMTKIRQHFQISVAIIGLVALVIALCVPFVFRSRLLSLIFPRNSKGLQLLVVLGTVLLFAISIFAWARGGCALPRYIDQVVFLICYSALFANACNVFLSYKFSLNLPTKVLTLCTLFCFLVGGVSVFTCYRVRKYLDLIQAHLLTLGINEYTFVGSTLTKVDFLEPWMLTNLHLIASICSSFFLLCAMVLSALVYNRSKYTRILFITCVALAITHTVHVKVLRTPEIRLWISCGYMFVMCYVIPVIVSGMKPIKTSFFKSGTDDTKSLLAHEEKNV</sequence>
<organism evidence="3">
    <name type="scientific">Elephant endotheliotropic herpesvirus 1A</name>
    <dbReference type="NCBI Taxonomy" id="759753"/>
    <lineage>
        <taxon>Viruses</taxon>
        <taxon>Duplodnaviria</taxon>
        <taxon>Heunggongvirae</taxon>
        <taxon>Peploviricota</taxon>
        <taxon>Herviviricetes</taxon>
        <taxon>Herpesvirales</taxon>
        <taxon>Orthoherpesviridae</taxon>
        <taxon>Betaherpesvirinae</taxon>
        <taxon>Proboscivirus</taxon>
        <taxon>Proboscivirus elephantidbeta1</taxon>
        <taxon>Elephantid herpesvirus 1</taxon>
    </lineage>
</organism>
<protein>
    <submittedName>
        <fullName evidence="3">Protein E1</fullName>
    </submittedName>
</protein>
<feature type="compositionally biased region" description="Low complexity" evidence="1">
    <location>
        <begin position="105"/>
        <end position="130"/>
    </location>
</feature>
<feature type="transmembrane region" description="Helical" evidence="2">
    <location>
        <begin position="436"/>
        <end position="456"/>
    </location>
</feature>
<keyword evidence="2" id="KW-0812">Transmembrane</keyword>
<reference evidence="3" key="1">
    <citation type="journal article" date="2013" name="Genome Announc.">
        <title>Complete Genome Sequence of Elephant Endotheliotropic Herpesvirus 1A.</title>
        <authorList>
            <person name="Ling P.D."/>
            <person name="Reid J.G."/>
            <person name="Qin X."/>
            <person name="Muzny D.M."/>
            <person name="Gibbs R."/>
            <person name="Petrosino J."/>
            <person name="Peng R."/>
            <person name="Zong J.C."/>
            <person name="Heaggans S.Y."/>
            <person name="Hayward G.S."/>
        </authorList>
    </citation>
    <scope>NUCLEOTIDE SEQUENCE</scope>
    <source>
        <strain evidence="3">IP43 Chellama Vandalur</strain>
    </source>
</reference>
<feature type="transmembrane region" description="Helical" evidence="2">
    <location>
        <begin position="383"/>
        <end position="405"/>
    </location>
</feature>
<reference evidence="3" key="4">
    <citation type="submission" date="2019-08" db="EMBL/GenBank/DDBJ databases">
        <title>Annotated Complete DNA Sequences of Six EEHV1A Genomes from Lethal HD Cases in Young Asian Elephants from India.</title>
        <authorList>
            <person name="Krishnankutty S.P."/>
            <person name="Zachariah A."/>
            <person name="Maheswari U."/>
            <person name="Heaggans S.Y."/>
            <person name="Muraleedharan M."/>
            <person name="Velayutham D."/>
            <person name="Santhosh S."/>
            <person name="Hayward G.S."/>
        </authorList>
    </citation>
    <scope>NUCLEOTIDE SEQUENCE</scope>
    <source>
        <strain evidence="3">IP43 Chellama Vandalur</strain>
    </source>
</reference>
<feature type="compositionally biased region" description="Low complexity" evidence="1">
    <location>
        <begin position="36"/>
        <end position="87"/>
    </location>
</feature>
<accession>A0A866VTA2</accession>
<reference evidence="3" key="5">
    <citation type="journal article" name="PLoS ONE">
        <title>Extended genotypic evaluation and comparison of twenty-two cases of lethal EEHV1 hemorrhagic disease in wild and captive Asian elephants in India.</title>
        <authorList>
            <person name="Zachariah A."/>
            <person name="Sajesh P.K."/>
            <person name="Santhosh S."/>
            <person name="Bathrachalam C."/>
            <person name="Megha M."/>
            <person name="Pandiyan J."/>
            <person name="Jishnu M."/>
            <person name="Kobragade R.S."/>
            <person name="Long S.Y."/>
            <person name="Zong J.-C."/>
            <person name="Latimer E.M."/>
            <person name="Heaggans S.Y."/>
            <person name="Hayward G.S."/>
        </authorList>
    </citation>
    <scope>NUCLEOTIDE SEQUENCE</scope>
    <source>
        <strain evidence="3">IP43 Chellama Vandalur</strain>
    </source>
</reference>
<proteinExistence type="predicted"/>
<feature type="compositionally biased region" description="Polar residues" evidence="1">
    <location>
        <begin position="88"/>
        <end position="104"/>
    </location>
</feature>
<feature type="transmembrane region" description="Helical" evidence="2">
    <location>
        <begin position="319"/>
        <end position="337"/>
    </location>
</feature>
<feature type="transmembrane region" description="Helical" evidence="2">
    <location>
        <begin position="255"/>
        <end position="276"/>
    </location>
</feature>
<reference evidence="3" key="3">
    <citation type="journal article" date="2016" name="MSphere">
        <title>Comparison of the Gene Coding Contents and Other Unusual Features of the GC-Rich and AT-Rich Branch Probosciviruses.</title>
        <authorList>
            <person name="Ling P.D."/>
            <person name="Long S.Y."/>
            <person name="Zong J.C."/>
            <person name="Heaggans S.Y."/>
            <person name="Qin X."/>
            <person name="Hayward G.S."/>
        </authorList>
    </citation>
    <scope>NUCLEOTIDE SEQUENCE</scope>
    <source>
        <strain evidence="3">IP43 Chellama Vandalur</strain>
    </source>
</reference>
<reference evidence="3" key="2">
    <citation type="journal article" date="2013" name="J. Wildl. Dis.">
        <title>Fatal herpesvirus hemorrhagic disease in wild and orphan asian elephants in southern India.</title>
        <authorList>
            <person name="Zachariah A."/>
            <person name="Zong J.-C."/>
            <person name="Long S.Y."/>
            <person name="Latimer E.M."/>
            <person name="Heaggans S.Y."/>
            <person name="Richman L.K."/>
            <person name="Hayward G.S."/>
        </authorList>
    </citation>
    <scope>NUCLEOTIDE SEQUENCE</scope>
    <source>
        <strain evidence="3">IP43 Chellama Vandalur</strain>
    </source>
</reference>
<dbReference type="EMBL" id="MN366291">
    <property type="protein sequence ID" value="QOE74640.1"/>
    <property type="molecule type" value="Genomic_DNA"/>
</dbReference>
<gene>
    <name evidence="3" type="primary">E1</name>
</gene>
<evidence type="ECO:0000256" key="1">
    <source>
        <dbReference type="SAM" id="MobiDB-lite"/>
    </source>
</evidence>
<feature type="region of interest" description="Disordered" evidence="1">
    <location>
        <begin position="36"/>
        <end position="134"/>
    </location>
</feature>
<keyword evidence="2" id="KW-1133">Transmembrane helix</keyword>
<feature type="transmembrane region" description="Helical" evidence="2">
    <location>
        <begin position="412"/>
        <end position="430"/>
    </location>
</feature>
<name>A0A866VTA2_ELHV1</name>